<dbReference type="SUPFAM" id="SSF82927">
    <property type="entry name" value="Cysteine-rich DNA binding domain, (DM domain)"/>
    <property type="match status" value="1"/>
</dbReference>
<reference evidence="10" key="1">
    <citation type="journal article" date="2017" name="bioRxiv">
        <title>Comparative analysis of the genomes of Stylophora pistillata and Acropora digitifera provides evidence for extensive differences between species of corals.</title>
        <authorList>
            <person name="Voolstra C.R."/>
            <person name="Li Y."/>
            <person name="Liew Y.J."/>
            <person name="Baumgarten S."/>
            <person name="Zoccola D."/>
            <person name="Flot J.-F."/>
            <person name="Tambutte S."/>
            <person name="Allemand D."/>
            <person name="Aranda M."/>
        </authorList>
    </citation>
    <scope>NUCLEOTIDE SEQUENCE [LARGE SCALE GENOMIC DNA]</scope>
</reference>
<dbReference type="GO" id="GO:0005634">
    <property type="term" value="C:nucleus"/>
    <property type="evidence" value="ECO:0007669"/>
    <property type="project" value="UniProtKB-SubCell"/>
</dbReference>
<keyword evidence="10" id="KW-1185">Reference proteome</keyword>
<proteinExistence type="inferred from homology"/>
<dbReference type="CDD" id="cd14370">
    <property type="entry name" value="CUE_DMA"/>
    <property type="match status" value="1"/>
</dbReference>
<organism evidence="9 10">
    <name type="scientific">Stylophora pistillata</name>
    <name type="common">Smooth cauliflower coral</name>
    <dbReference type="NCBI Taxonomy" id="50429"/>
    <lineage>
        <taxon>Eukaryota</taxon>
        <taxon>Metazoa</taxon>
        <taxon>Cnidaria</taxon>
        <taxon>Anthozoa</taxon>
        <taxon>Hexacorallia</taxon>
        <taxon>Scleractinia</taxon>
        <taxon>Astrocoeniina</taxon>
        <taxon>Pocilloporidae</taxon>
        <taxon>Stylophora</taxon>
    </lineage>
</organism>
<dbReference type="SMART" id="SM00301">
    <property type="entry name" value="DM"/>
    <property type="match status" value="1"/>
</dbReference>
<comment type="similarity">
    <text evidence="1">Belongs to the DMRT family.</text>
</comment>
<sequence length="508" mass="56634">MSEDLRGDENVPRYPRCARCRNHGVESILKGHKRFCQWKDCSCSKCSLIIERQRLMAAQVALKREEDEVTPPAPTAVGQFRNTAVSVDPGCVVYRPQATGSNEVLPSIICPTSAQFDANNNTALNDVDPAIHSSLSSVPGLKRKFSEMESSYPSPPEAGDDSVFYDSDDSNGQPNGDIRDYKEPSKHNKERDSLTRTDDSTNENLKSPGNQNQSYQGRLHPLELLSRLFPTQKRSVLELIWKGCHGDVLRAIECVLPSHEKAMASLNSPENPVMHYTAGMHPGFITRQTRPAYQGPVGPAPGRYHVYGSAPGFSYPMVEYLHHQKRSLGQNCSANDNELAYSTVQGSEQTNIVGKVCPECSTKCQSSSNFCSADSVKRDHLQDHLRVRRGFRSYFYNYLDEIAMATCAAIPSNGPGLIYAVRRTCGEKYDCKHICTDKKLRQQGPKEVHNLTWDCTESLHVYKRQPALADNYDEYTDSHKLGLAVFRHHSCTVADCGPNYCCCRAVAL</sequence>
<evidence type="ECO:0000256" key="1">
    <source>
        <dbReference type="ARBA" id="ARBA00006834"/>
    </source>
</evidence>
<protein>
    <submittedName>
        <fullName evidence="9">Doublesex-and mab-3-related transcription factor A2</fullName>
    </submittedName>
</protein>
<evidence type="ECO:0000259" key="8">
    <source>
        <dbReference type="PROSITE" id="PS50809"/>
    </source>
</evidence>
<keyword evidence="2 6" id="KW-0479">Metal-binding</keyword>
<name>A0A2B4S643_STYPI</name>
<gene>
    <name evidence="9" type="primary">dmrta2</name>
    <name evidence="9" type="ORF">AWC38_SpisGene11154</name>
</gene>
<keyword evidence="4 6" id="KW-0238">DNA-binding</keyword>
<dbReference type="OrthoDB" id="6162476at2759"/>
<comment type="caution">
    <text evidence="9">The sequence shown here is derived from an EMBL/GenBank/DDBJ whole genome shotgun (WGS) entry which is preliminary data.</text>
</comment>
<dbReference type="InterPro" id="IPR001275">
    <property type="entry name" value="DM_DNA-bd"/>
</dbReference>
<feature type="domain" description="DM" evidence="8">
    <location>
        <begin position="17"/>
        <end position="64"/>
    </location>
</feature>
<keyword evidence="3 6" id="KW-0862">Zinc</keyword>
<dbReference type="PANTHER" id="PTHR12322">
    <property type="entry name" value="DOUBLESEX AND MAB-3 RELATED TRANSCRIPTION FACTOR DMRT"/>
    <property type="match status" value="1"/>
</dbReference>
<dbReference type="GO" id="GO:0000981">
    <property type="term" value="F:DNA-binding transcription factor activity, RNA polymerase II-specific"/>
    <property type="evidence" value="ECO:0007669"/>
    <property type="project" value="TreeGrafter"/>
</dbReference>
<feature type="DNA-binding region" description="DM" evidence="6">
    <location>
        <begin position="17"/>
        <end position="64"/>
    </location>
</feature>
<comment type="subcellular location">
    <subcellularLocation>
        <location evidence="6">Nucleus</location>
    </subcellularLocation>
</comment>
<dbReference type="InterPro" id="IPR026607">
    <property type="entry name" value="DMRT"/>
</dbReference>
<evidence type="ECO:0000256" key="6">
    <source>
        <dbReference type="PROSITE-ProRule" id="PRU00070"/>
    </source>
</evidence>
<feature type="compositionally biased region" description="Basic and acidic residues" evidence="7">
    <location>
        <begin position="177"/>
        <end position="199"/>
    </location>
</feature>
<dbReference type="GO" id="GO:0000978">
    <property type="term" value="F:RNA polymerase II cis-regulatory region sequence-specific DNA binding"/>
    <property type="evidence" value="ECO:0007669"/>
    <property type="project" value="TreeGrafter"/>
</dbReference>
<evidence type="ECO:0000313" key="9">
    <source>
        <dbReference type="EMBL" id="PFX24280.1"/>
    </source>
</evidence>
<keyword evidence="5 6" id="KW-0539">Nucleus</keyword>
<dbReference type="Proteomes" id="UP000225706">
    <property type="component" value="Unassembled WGS sequence"/>
</dbReference>
<dbReference type="GO" id="GO:0007548">
    <property type="term" value="P:sex differentiation"/>
    <property type="evidence" value="ECO:0007669"/>
    <property type="project" value="TreeGrafter"/>
</dbReference>
<dbReference type="EMBL" id="LSMT01000181">
    <property type="protein sequence ID" value="PFX24280.1"/>
    <property type="molecule type" value="Genomic_DNA"/>
</dbReference>
<dbReference type="PROSITE" id="PS50809">
    <property type="entry name" value="DM_2"/>
    <property type="match status" value="1"/>
</dbReference>
<evidence type="ECO:0000256" key="7">
    <source>
        <dbReference type="SAM" id="MobiDB-lite"/>
    </source>
</evidence>
<dbReference type="GO" id="GO:0046872">
    <property type="term" value="F:metal ion binding"/>
    <property type="evidence" value="ECO:0007669"/>
    <property type="project" value="UniProtKB-KW"/>
</dbReference>
<evidence type="ECO:0000256" key="2">
    <source>
        <dbReference type="ARBA" id="ARBA00022723"/>
    </source>
</evidence>
<dbReference type="AlphaFoldDB" id="A0A2B4S643"/>
<dbReference type="InterPro" id="IPR036407">
    <property type="entry name" value="DM_DNA-bd_sf"/>
</dbReference>
<dbReference type="PANTHER" id="PTHR12322:SF118">
    <property type="entry name" value="DM DOMAIN-CONTAINING PROTEIN"/>
    <property type="match status" value="1"/>
</dbReference>
<evidence type="ECO:0000256" key="3">
    <source>
        <dbReference type="ARBA" id="ARBA00022833"/>
    </source>
</evidence>
<dbReference type="Pfam" id="PF00751">
    <property type="entry name" value="DM"/>
    <property type="match status" value="1"/>
</dbReference>
<feature type="region of interest" description="Disordered" evidence="7">
    <location>
        <begin position="146"/>
        <end position="217"/>
    </location>
</feature>
<dbReference type="STRING" id="50429.A0A2B4S643"/>
<dbReference type="PROSITE" id="PS40000">
    <property type="entry name" value="DM_1"/>
    <property type="match status" value="1"/>
</dbReference>
<evidence type="ECO:0000256" key="5">
    <source>
        <dbReference type="ARBA" id="ARBA00023242"/>
    </source>
</evidence>
<accession>A0A2B4S643</accession>
<evidence type="ECO:0000256" key="4">
    <source>
        <dbReference type="ARBA" id="ARBA00023125"/>
    </source>
</evidence>
<dbReference type="InterPro" id="IPR005173">
    <property type="entry name" value="DMA"/>
</dbReference>
<dbReference type="FunFam" id="4.10.1040.10:FF:000001">
    <property type="entry name" value="doublesex- and mab-3-related transcription factor 1"/>
    <property type="match status" value="1"/>
</dbReference>
<dbReference type="Pfam" id="PF03474">
    <property type="entry name" value="DMA"/>
    <property type="match status" value="1"/>
</dbReference>
<dbReference type="Gene3D" id="4.10.1040.10">
    <property type="entry name" value="DM DNA-binding domain"/>
    <property type="match status" value="1"/>
</dbReference>
<feature type="compositionally biased region" description="Polar residues" evidence="7">
    <location>
        <begin position="202"/>
        <end position="216"/>
    </location>
</feature>
<evidence type="ECO:0000313" key="10">
    <source>
        <dbReference type="Proteomes" id="UP000225706"/>
    </source>
</evidence>